<evidence type="ECO:0000313" key="1">
    <source>
        <dbReference type="EMBL" id="EAY09172.1"/>
    </source>
</evidence>
<reference evidence="1" key="1">
    <citation type="submission" date="2006-10" db="EMBL/GenBank/DDBJ databases">
        <authorList>
            <person name="Amadeo P."/>
            <person name="Zhao Q."/>
            <person name="Wortman J."/>
            <person name="Fraser-Liggett C."/>
            <person name="Carlton J."/>
        </authorList>
    </citation>
    <scope>NUCLEOTIDE SEQUENCE</scope>
    <source>
        <strain evidence="1">G3</strain>
    </source>
</reference>
<gene>
    <name evidence="1" type="ORF">TVAG_363870</name>
</gene>
<protein>
    <submittedName>
        <fullName evidence="1">Uncharacterized protein</fullName>
    </submittedName>
</protein>
<reference evidence="1" key="2">
    <citation type="journal article" date="2007" name="Science">
        <title>Draft genome sequence of the sexually transmitted pathogen Trichomonas vaginalis.</title>
        <authorList>
            <person name="Carlton J.M."/>
            <person name="Hirt R.P."/>
            <person name="Silva J.C."/>
            <person name="Delcher A.L."/>
            <person name="Schatz M."/>
            <person name="Zhao Q."/>
            <person name="Wortman J.R."/>
            <person name="Bidwell S.L."/>
            <person name="Alsmark U.C.M."/>
            <person name="Besteiro S."/>
            <person name="Sicheritz-Ponten T."/>
            <person name="Noel C.J."/>
            <person name="Dacks J.B."/>
            <person name="Foster P.G."/>
            <person name="Simillion C."/>
            <person name="Van de Peer Y."/>
            <person name="Miranda-Saavedra D."/>
            <person name="Barton G.J."/>
            <person name="Westrop G.D."/>
            <person name="Mueller S."/>
            <person name="Dessi D."/>
            <person name="Fiori P.L."/>
            <person name="Ren Q."/>
            <person name="Paulsen I."/>
            <person name="Zhang H."/>
            <person name="Bastida-Corcuera F.D."/>
            <person name="Simoes-Barbosa A."/>
            <person name="Brown M.T."/>
            <person name="Hayes R.D."/>
            <person name="Mukherjee M."/>
            <person name="Okumura C.Y."/>
            <person name="Schneider R."/>
            <person name="Smith A.J."/>
            <person name="Vanacova S."/>
            <person name="Villalvazo M."/>
            <person name="Haas B.J."/>
            <person name="Pertea M."/>
            <person name="Feldblyum T.V."/>
            <person name="Utterback T.R."/>
            <person name="Shu C.L."/>
            <person name="Osoegawa K."/>
            <person name="de Jong P.J."/>
            <person name="Hrdy I."/>
            <person name="Horvathova L."/>
            <person name="Zubacova Z."/>
            <person name="Dolezal P."/>
            <person name="Malik S.B."/>
            <person name="Logsdon J.M. Jr."/>
            <person name="Henze K."/>
            <person name="Gupta A."/>
            <person name="Wang C.C."/>
            <person name="Dunne R.L."/>
            <person name="Upcroft J.A."/>
            <person name="Upcroft P."/>
            <person name="White O."/>
            <person name="Salzberg S.L."/>
            <person name="Tang P."/>
            <person name="Chiu C.-H."/>
            <person name="Lee Y.-S."/>
            <person name="Embley T.M."/>
            <person name="Coombs G.H."/>
            <person name="Mottram J.C."/>
            <person name="Tachezy J."/>
            <person name="Fraser-Liggett C.M."/>
            <person name="Johnson P.J."/>
        </authorList>
    </citation>
    <scope>NUCLEOTIDE SEQUENCE [LARGE SCALE GENOMIC DNA]</scope>
    <source>
        <strain evidence="1">G3</strain>
    </source>
</reference>
<dbReference type="VEuPathDB" id="TrichDB:TVAGG3_0948420"/>
<accession>A2EDV6</accession>
<dbReference type="EMBL" id="DS113363">
    <property type="protein sequence ID" value="EAY09172.1"/>
    <property type="molecule type" value="Genomic_DNA"/>
</dbReference>
<dbReference type="AlphaFoldDB" id="A2EDV6"/>
<proteinExistence type="predicted"/>
<dbReference type="Proteomes" id="UP000001542">
    <property type="component" value="Unassembled WGS sequence"/>
</dbReference>
<dbReference type="InParanoid" id="A2EDV6"/>
<sequence>MYYSDAFILIPEFCGKIAPYFDTKEEGKFEFDWIASFDTAFLRVYNNSQQFCEFPAQSFIANPSASTPLTSLLLAILEFVVPHSYASQDTLIERLTSFTLSKPNKQCLNQAKSKKPLKTAISFILSLISIGSAPKWILDVANIKGVKGDELTKHYVVAAALKRVYEACTKQNWEISNDLRTTIVDQSLLELDFLNLVQTPTLI</sequence>
<dbReference type="RefSeq" id="XP_001321395.1">
    <property type="nucleotide sequence ID" value="XM_001321360.1"/>
</dbReference>
<dbReference type="VEuPathDB" id="TrichDB:TVAG_363870"/>
<evidence type="ECO:0000313" key="2">
    <source>
        <dbReference type="Proteomes" id="UP000001542"/>
    </source>
</evidence>
<organism evidence="1 2">
    <name type="scientific">Trichomonas vaginalis (strain ATCC PRA-98 / G3)</name>
    <dbReference type="NCBI Taxonomy" id="412133"/>
    <lineage>
        <taxon>Eukaryota</taxon>
        <taxon>Metamonada</taxon>
        <taxon>Parabasalia</taxon>
        <taxon>Trichomonadida</taxon>
        <taxon>Trichomonadidae</taxon>
        <taxon>Trichomonas</taxon>
    </lineage>
</organism>
<name>A2EDV6_TRIV3</name>
<dbReference type="KEGG" id="tva:4767088"/>
<keyword evidence="2" id="KW-1185">Reference proteome</keyword>